<dbReference type="AlphaFoldDB" id="A0A7Y9J9W7"/>
<feature type="domain" description="Solute-binding protein family 3/N-terminal" evidence="5">
    <location>
        <begin position="78"/>
        <end position="304"/>
    </location>
</feature>
<dbReference type="EMBL" id="JACCBG010000001">
    <property type="protein sequence ID" value="NYD41095.1"/>
    <property type="molecule type" value="Genomic_DNA"/>
</dbReference>
<dbReference type="SMART" id="SM00062">
    <property type="entry name" value="PBPb"/>
    <property type="match status" value="1"/>
</dbReference>
<dbReference type="InterPro" id="IPR051455">
    <property type="entry name" value="Bact_solute-bind_prot3"/>
</dbReference>
<dbReference type="PANTHER" id="PTHR30085:SF6">
    <property type="entry name" value="ABC TRANSPORTER GLUTAMINE-BINDING PROTEIN GLNH"/>
    <property type="match status" value="1"/>
</dbReference>
<evidence type="ECO:0000313" key="7">
    <source>
        <dbReference type="Proteomes" id="UP000535511"/>
    </source>
</evidence>
<sequence>MALLISGRGRRAVALATVAAASITVLAACGNSSDAPSIDGIGAKAGASYDKIITSAPVASAADVDQNAWAKKIKAQGYLKVGGTDSGPLFSIKDINTGELTGFDAGLSQMLAHYITGKDDVKALTQLTITSVDTRETMLQNNTVDAVFATYSITPERAQKVDFAGPYYQSGDAIMVQKDNTSIKGVDDLNGKTVATESSSTAALAVKKLAPKAKVLLFKEDQQCVAAVQQGRADAYVLDQGILLGDALSNDSVKLVGGDPFTVDPYGVGLNKDTDAKPFVNAFLKKIYASGDWAKLWKATIGTVVSGDAPKPPTIGSVPGS</sequence>
<dbReference type="SUPFAM" id="SSF53850">
    <property type="entry name" value="Periplasmic binding protein-like II"/>
    <property type="match status" value="1"/>
</dbReference>
<gene>
    <name evidence="6" type="ORF">BJZ21_001178</name>
</gene>
<reference evidence="6 7" key="1">
    <citation type="submission" date="2020-07" db="EMBL/GenBank/DDBJ databases">
        <title>Sequencing the genomes of 1000 actinobacteria strains.</title>
        <authorList>
            <person name="Klenk H.-P."/>
        </authorList>
    </citation>
    <scope>NUCLEOTIDE SEQUENCE [LARGE SCALE GENOMIC DNA]</scope>
    <source>
        <strain evidence="6 7">DSM 21350</strain>
    </source>
</reference>
<protein>
    <submittedName>
        <fullName evidence="6">Glutamate transport system substrate-binding protein</fullName>
    </submittedName>
</protein>
<dbReference type="GO" id="GO:0030288">
    <property type="term" value="C:outer membrane-bounded periplasmic space"/>
    <property type="evidence" value="ECO:0007669"/>
    <property type="project" value="TreeGrafter"/>
</dbReference>
<evidence type="ECO:0000313" key="6">
    <source>
        <dbReference type="EMBL" id="NYD41095.1"/>
    </source>
</evidence>
<feature type="chain" id="PRO_5038776826" evidence="4">
    <location>
        <begin position="28"/>
        <end position="321"/>
    </location>
</feature>
<feature type="signal peptide" evidence="4">
    <location>
        <begin position="1"/>
        <end position="27"/>
    </location>
</feature>
<comment type="similarity">
    <text evidence="1">Belongs to the bacterial solute-binding protein 3 family.</text>
</comment>
<dbReference type="Pfam" id="PF00497">
    <property type="entry name" value="SBP_bac_3"/>
    <property type="match status" value="1"/>
</dbReference>
<dbReference type="PANTHER" id="PTHR30085">
    <property type="entry name" value="AMINO ACID ABC TRANSPORTER PERMEASE"/>
    <property type="match status" value="1"/>
</dbReference>
<dbReference type="GO" id="GO:0005576">
    <property type="term" value="C:extracellular region"/>
    <property type="evidence" value="ECO:0007669"/>
    <property type="project" value="TreeGrafter"/>
</dbReference>
<dbReference type="GO" id="GO:0006865">
    <property type="term" value="P:amino acid transport"/>
    <property type="evidence" value="ECO:0007669"/>
    <property type="project" value="TreeGrafter"/>
</dbReference>
<accession>A0A7Y9J9W7</accession>
<comment type="caution">
    <text evidence="6">The sequence shown here is derived from an EMBL/GenBank/DDBJ whole genome shotgun (WGS) entry which is preliminary data.</text>
</comment>
<evidence type="ECO:0000259" key="5">
    <source>
        <dbReference type="SMART" id="SM00062"/>
    </source>
</evidence>
<dbReference type="RefSeq" id="WP_179662889.1">
    <property type="nucleotide sequence ID" value="NZ_JACCBG010000001.1"/>
</dbReference>
<keyword evidence="7" id="KW-1185">Reference proteome</keyword>
<name>A0A7Y9J9W7_9ACTN</name>
<evidence type="ECO:0000256" key="2">
    <source>
        <dbReference type="ARBA" id="ARBA00022448"/>
    </source>
</evidence>
<evidence type="ECO:0000256" key="4">
    <source>
        <dbReference type="SAM" id="SignalP"/>
    </source>
</evidence>
<evidence type="ECO:0000256" key="3">
    <source>
        <dbReference type="ARBA" id="ARBA00022729"/>
    </source>
</evidence>
<dbReference type="InterPro" id="IPR001638">
    <property type="entry name" value="Solute-binding_3/MltF_N"/>
</dbReference>
<proteinExistence type="inferred from homology"/>
<dbReference type="Gene3D" id="3.40.190.10">
    <property type="entry name" value="Periplasmic binding protein-like II"/>
    <property type="match status" value="2"/>
</dbReference>
<evidence type="ECO:0000256" key="1">
    <source>
        <dbReference type="ARBA" id="ARBA00010333"/>
    </source>
</evidence>
<keyword evidence="2" id="KW-0813">Transport</keyword>
<dbReference type="Proteomes" id="UP000535511">
    <property type="component" value="Unassembled WGS sequence"/>
</dbReference>
<keyword evidence="3 4" id="KW-0732">Signal</keyword>
<dbReference type="CDD" id="cd13690">
    <property type="entry name" value="PBP2_GluB"/>
    <property type="match status" value="1"/>
</dbReference>
<organism evidence="6 7">
    <name type="scientific">Nocardioides panaciterrulae</name>
    <dbReference type="NCBI Taxonomy" id="661492"/>
    <lineage>
        <taxon>Bacteria</taxon>
        <taxon>Bacillati</taxon>
        <taxon>Actinomycetota</taxon>
        <taxon>Actinomycetes</taxon>
        <taxon>Propionibacteriales</taxon>
        <taxon>Nocardioidaceae</taxon>
        <taxon>Nocardioides</taxon>
    </lineage>
</organism>